<proteinExistence type="inferred from homology"/>
<comment type="caution">
    <text evidence="5">The sequence shown here is derived from an EMBL/GenBank/DDBJ whole genome shotgun (WGS) entry which is preliminary data.</text>
</comment>
<dbReference type="STRING" id="1801677.A2365_02345"/>
<evidence type="ECO:0000313" key="6">
    <source>
        <dbReference type="Proteomes" id="UP000177740"/>
    </source>
</evidence>
<protein>
    <recommendedName>
        <fullName evidence="4">PEP-utilising enzyme mobile domain-containing protein</fullName>
    </recommendedName>
</protein>
<evidence type="ECO:0000256" key="3">
    <source>
        <dbReference type="ARBA" id="ARBA00022840"/>
    </source>
</evidence>
<dbReference type="Pfam" id="PF00391">
    <property type="entry name" value="PEP-utilizers"/>
    <property type="match status" value="1"/>
</dbReference>
<evidence type="ECO:0000256" key="2">
    <source>
        <dbReference type="ARBA" id="ARBA00022741"/>
    </source>
</evidence>
<organism evidence="5 6">
    <name type="scientific">Candidatus Nealsonbacteria bacterium RIFOXYB1_FULL_40_15</name>
    <dbReference type="NCBI Taxonomy" id="1801677"/>
    <lineage>
        <taxon>Bacteria</taxon>
        <taxon>Candidatus Nealsoniibacteriota</taxon>
    </lineage>
</organism>
<accession>A0A1G2ELQ5</accession>
<name>A0A1G2ELQ5_9BACT</name>
<feature type="domain" description="PEP-utilising enzyme mobile" evidence="4">
    <location>
        <begin position="419"/>
        <end position="489"/>
    </location>
</feature>
<dbReference type="InterPro" id="IPR008279">
    <property type="entry name" value="PEP-util_enz_mobile_dom"/>
</dbReference>
<comment type="similarity">
    <text evidence="1">Belongs to the PEP-utilizing enzyme family.</text>
</comment>
<dbReference type="InterPro" id="IPR036637">
    <property type="entry name" value="Phosphohistidine_dom_sf"/>
</dbReference>
<keyword evidence="3" id="KW-0067">ATP-binding</keyword>
<dbReference type="PANTHER" id="PTHR43030:SF1">
    <property type="entry name" value="PHOSPHOENOLPYRUVATE SYNTHASE"/>
    <property type="match status" value="1"/>
</dbReference>
<reference evidence="5 6" key="1">
    <citation type="journal article" date="2016" name="Nat. Commun.">
        <title>Thousands of microbial genomes shed light on interconnected biogeochemical processes in an aquifer system.</title>
        <authorList>
            <person name="Anantharaman K."/>
            <person name="Brown C.T."/>
            <person name="Hug L.A."/>
            <person name="Sharon I."/>
            <person name="Castelle C.J."/>
            <person name="Probst A.J."/>
            <person name="Thomas B.C."/>
            <person name="Singh A."/>
            <person name="Wilkins M.J."/>
            <person name="Karaoz U."/>
            <person name="Brodie E.L."/>
            <person name="Williams K.H."/>
            <person name="Hubbard S.S."/>
            <person name="Banfield J.F."/>
        </authorList>
    </citation>
    <scope>NUCLEOTIDE SEQUENCE [LARGE SCALE GENOMIC DNA]</scope>
</reference>
<evidence type="ECO:0000313" key="5">
    <source>
        <dbReference type="EMBL" id="OGZ26715.1"/>
    </source>
</evidence>
<dbReference type="AlphaFoldDB" id="A0A1G2ELQ5"/>
<dbReference type="InterPro" id="IPR018274">
    <property type="entry name" value="PEP_util_AS"/>
</dbReference>
<evidence type="ECO:0000259" key="4">
    <source>
        <dbReference type="Pfam" id="PF00391"/>
    </source>
</evidence>
<dbReference type="PROSITE" id="PS00370">
    <property type="entry name" value="PEP_ENZYMES_PHOS_SITE"/>
    <property type="match status" value="1"/>
</dbReference>
<dbReference type="GO" id="GO:0005524">
    <property type="term" value="F:ATP binding"/>
    <property type="evidence" value="ECO:0007669"/>
    <property type="project" value="UniProtKB-KW"/>
</dbReference>
<evidence type="ECO:0000256" key="1">
    <source>
        <dbReference type="ARBA" id="ARBA00007837"/>
    </source>
</evidence>
<gene>
    <name evidence="5" type="ORF">A2365_02345</name>
</gene>
<dbReference type="EMBL" id="MHMM01000017">
    <property type="protein sequence ID" value="OGZ26715.1"/>
    <property type="molecule type" value="Genomic_DNA"/>
</dbReference>
<dbReference type="Gene3D" id="3.50.30.10">
    <property type="entry name" value="Phosphohistidine domain"/>
    <property type="match status" value="1"/>
</dbReference>
<dbReference type="InterPro" id="IPR006319">
    <property type="entry name" value="PEP_synth"/>
</dbReference>
<sequence>MKKFKYLKDKDNWMLAEHFPNIDFFFAQIWLSSFVNELKNSCGKNYKKVLAVFGPKYYIHFYYGEKDSLAFEKNLIWLMKKDPKFGNSINKNIIKWSDKLREFGEKSSKIKLEKLSNKQIWKLIERQDKIHTKLYEWGWLSNATDMFHGSFTNELNSYLVKILKKLKKEDELNQIFTALTAPDKKSVVAMEEERLLKIAAMIKKGLSVEKALNKHWQSYFYLKNLWLGDNSGYTKDYFLEQARSLAEEEVSPDEKIKKFNDDIDKIKREKERLFRELKINKVYKNLFLVFGDFMLTKIYRRYAQIFWAYKTKFILQNAAERMGLNLEEIRHMLPSEIKDGLLNLKVNKDEIRKRSDFCVYYAEKGEEFISTDKNHPVLSQLKSTKHEQVSELRGQVGCLGSAKGRVRIINTQQELSKMQKGDVLVSIATNPDLVPAMKIAAAIVTEQGGVTCHAAIVSRELNIPCVIGTKIATKVLKDGDLVEVDANNGIVKIIEK</sequence>
<dbReference type="PANTHER" id="PTHR43030">
    <property type="entry name" value="PHOSPHOENOLPYRUVATE SYNTHASE"/>
    <property type="match status" value="1"/>
</dbReference>
<keyword evidence="2" id="KW-0547">Nucleotide-binding</keyword>
<dbReference type="GO" id="GO:0008986">
    <property type="term" value="F:pyruvate, water dikinase activity"/>
    <property type="evidence" value="ECO:0007669"/>
    <property type="project" value="InterPro"/>
</dbReference>
<dbReference type="SUPFAM" id="SSF52009">
    <property type="entry name" value="Phosphohistidine domain"/>
    <property type="match status" value="1"/>
</dbReference>
<dbReference type="Proteomes" id="UP000177740">
    <property type="component" value="Unassembled WGS sequence"/>
</dbReference>